<evidence type="ECO:0000313" key="6">
    <source>
        <dbReference type="Proteomes" id="UP000608530"/>
    </source>
</evidence>
<dbReference type="PANTHER" id="PTHR21666:SF289">
    <property type="entry name" value="L-ALA--D-GLU ENDOPEPTIDASE"/>
    <property type="match status" value="1"/>
</dbReference>
<dbReference type="InterPro" id="IPR016047">
    <property type="entry name" value="M23ase_b-sheet_dom"/>
</dbReference>
<organism evidence="5 6">
    <name type="scientific">Leucobacter chromiisoli</name>
    <dbReference type="NCBI Taxonomy" id="2796471"/>
    <lineage>
        <taxon>Bacteria</taxon>
        <taxon>Bacillati</taxon>
        <taxon>Actinomycetota</taxon>
        <taxon>Actinomycetes</taxon>
        <taxon>Micrococcales</taxon>
        <taxon>Microbacteriaceae</taxon>
        <taxon>Leucobacter</taxon>
    </lineage>
</organism>
<sequence length="293" mass="30703">MRDSSVPEAPRLPSRRSLREGTTRDAARAAEPGTADPFQLSADAGAYLRLPLRTFTPDADDADAEPAVSAPAPRRRAGRARRAATASAALASAGGLVLTLALPVTAGFELESAPAALHQQNLALEAVEGSSFEALNAVEVADSVTPGTFSNIAGAEVQYPFAQPVQLTDPFGYRTAPVEGFHDAQDFAAAAGTPIQAIADGVVLEAGYSSDGCGFGLKLQHEIDGMDVQSRYCHMQDASNTLQEGDAVEVAETVGRVGNTGMSFGAHLHLVIKIDGEAVDPMPFLQKYNRITR</sequence>
<evidence type="ECO:0000313" key="5">
    <source>
        <dbReference type="EMBL" id="MBK0417950.1"/>
    </source>
</evidence>
<feature type="transmembrane region" description="Helical" evidence="3">
    <location>
        <begin position="83"/>
        <end position="104"/>
    </location>
</feature>
<evidence type="ECO:0000259" key="4">
    <source>
        <dbReference type="Pfam" id="PF01551"/>
    </source>
</evidence>
<proteinExistence type="predicted"/>
<dbReference type="Pfam" id="PF01551">
    <property type="entry name" value="Peptidase_M23"/>
    <property type="match status" value="1"/>
</dbReference>
<keyword evidence="1" id="KW-0732">Signal</keyword>
<keyword evidence="3" id="KW-1133">Transmembrane helix</keyword>
<keyword evidence="3" id="KW-0472">Membrane</keyword>
<dbReference type="AlphaFoldDB" id="A0A934UTP7"/>
<keyword evidence="3" id="KW-0812">Transmembrane</keyword>
<evidence type="ECO:0000256" key="3">
    <source>
        <dbReference type="SAM" id="Phobius"/>
    </source>
</evidence>
<feature type="region of interest" description="Disordered" evidence="2">
    <location>
        <begin position="1"/>
        <end position="40"/>
    </location>
</feature>
<dbReference type="SUPFAM" id="SSF51261">
    <property type="entry name" value="Duplicated hybrid motif"/>
    <property type="match status" value="1"/>
</dbReference>
<comment type="caution">
    <text evidence="5">The sequence shown here is derived from an EMBL/GenBank/DDBJ whole genome shotgun (WGS) entry which is preliminary data.</text>
</comment>
<dbReference type="InterPro" id="IPR050570">
    <property type="entry name" value="Cell_wall_metabolism_enzyme"/>
</dbReference>
<dbReference type="EMBL" id="JAEHOH010000003">
    <property type="protein sequence ID" value="MBK0417950.1"/>
    <property type="molecule type" value="Genomic_DNA"/>
</dbReference>
<protein>
    <submittedName>
        <fullName evidence="5">M23 family metallopeptidase</fullName>
    </submittedName>
</protein>
<accession>A0A934UTP7</accession>
<evidence type="ECO:0000256" key="2">
    <source>
        <dbReference type="SAM" id="MobiDB-lite"/>
    </source>
</evidence>
<reference evidence="5" key="1">
    <citation type="submission" date="2020-12" db="EMBL/GenBank/DDBJ databases">
        <title>Leucobacter sp. CAS1, isolated from Chromium sludge.</title>
        <authorList>
            <person name="Xu Z."/>
        </authorList>
    </citation>
    <scope>NUCLEOTIDE SEQUENCE</scope>
    <source>
        <strain evidence="5">CSA1</strain>
    </source>
</reference>
<feature type="compositionally biased region" description="Basic and acidic residues" evidence="2">
    <location>
        <begin position="17"/>
        <end position="28"/>
    </location>
</feature>
<evidence type="ECO:0000256" key="1">
    <source>
        <dbReference type="ARBA" id="ARBA00022729"/>
    </source>
</evidence>
<keyword evidence="6" id="KW-1185">Reference proteome</keyword>
<feature type="region of interest" description="Disordered" evidence="2">
    <location>
        <begin position="56"/>
        <end position="79"/>
    </location>
</feature>
<dbReference type="GO" id="GO:0004222">
    <property type="term" value="F:metalloendopeptidase activity"/>
    <property type="evidence" value="ECO:0007669"/>
    <property type="project" value="TreeGrafter"/>
</dbReference>
<gene>
    <name evidence="5" type="ORF">JD276_02730</name>
</gene>
<dbReference type="Proteomes" id="UP000608530">
    <property type="component" value="Unassembled WGS sequence"/>
</dbReference>
<dbReference type="CDD" id="cd12797">
    <property type="entry name" value="M23_peptidase"/>
    <property type="match status" value="1"/>
</dbReference>
<name>A0A934UTP7_9MICO</name>
<dbReference type="InterPro" id="IPR011055">
    <property type="entry name" value="Dup_hybrid_motif"/>
</dbReference>
<dbReference type="PANTHER" id="PTHR21666">
    <property type="entry name" value="PEPTIDASE-RELATED"/>
    <property type="match status" value="1"/>
</dbReference>
<feature type="domain" description="M23ase beta-sheet core" evidence="4">
    <location>
        <begin position="181"/>
        <end position="281"/>
    </location>
</feature>
<dbReference type="Gene3D" id="2.70.70.10">
    <property type="entry name" value="Glucose Permease (Domain IIA)"/>
    <property type="match status" value="1"/>
</dbReference>